<dbReference type="EMBL" id="JBHTMY010000003">
    <property type="protein sequence ID" value="MFD1315485.1"/>
    <property type="molecule type" value="Genomic_DNA"/>
</dbReference>
<evidence type="ECO:0000256" key="1">
    <source>
        <dbReference type="SAM" id="SignalP"/>
    </source>
</evidence>
<proteinExistence type="predicted"/>
<protein>
    <submittedName>
        <fullName evidence="2">Nuclear transport factor 2 family protein</fullName>
    </submittedName>
</protein>
<name>A0ABW3Y250_9FLAO</name>
<dbReference type="Gene3D" id="3.10.450.50">
    <property type="match status" value="1"/>
</dbReference>
<feature type="chain" id="PRO_5045339718" evidence="1">
    <location>
        <begin position="21"/>
        <end position="165"/>
    </location>
</feature>
<sequence>MRIKGLIVLLLTIFIGCSVSDDNSRENEVLIKKYVLAVEENDIATMESLLADNYVGLGPSANDSINKVGALENWQVNIMNLYESVKYSKSRIISVKVPDGENKGEWVSVWAELKIVYKQDKKEVTVWTNSVYLIENGKIVRSFTFYNEADVLEQLGYVFINPDYL</sequence>
<dbReference type="Proteomes" id="UP001597201">
    <property type="component" value="Unassembled WGS sequence"/>
</dbReference>
<feature type="signal peptide" evidence="1">
    <location>
        <begin position="1"/>
        <end position="20"/>
    </location>
</feature>
<keyword evidence="1" id="KW-0732">Signal</keyword>
<dbReference type="RefSeq" id="WP_377177710.1">
    <property type="nucleotide sequence ID" value="NZ_JBHTMY010000003.1"/>
</dbReference>
<gene>
    <name evidence="2" type="ORF">ACFQ39_07640</name>
</gene>
<reference evidence="3" key="1">
    <citation type="journal article" date="2019" name="Int. J. Syst. Evol. Microbiol.">
        <title>The Global Catalogue of Microorganisms (GCM) 10K type strain sequencing project: providing services to taxonomists for standard genome sequencing and annotation.</title>
        <authorList>
            <consortium name="The Broad Institute Genomics Platform"/>
            <consortium name="The Broad Institute Genome Sequencing Center for Infectious Disease"/>
            <person name="Wu L."/>
            <person name="Ma J."/>
        </authorList>
    </citation>
    <scope>NUCLEOTIDE SEQUENCE [LARGE SCALE GENOMIC DNA]</scope>
    <source>
        <strain evidence="3">CCUG 61485</strain>
    </source>
</reference>
<dbReference type="PROSITE" id="PS51257">
    <property type="entry name" value="PROKAR_LIPOPROTEIN"/>
    <property type="match status" value="1"/>
</dbReference>
<comment type="caution">
    <text evidence="2">The sequence shown here is derived from an EMBL/GenBank/DDBJ whole genome shotgun (WGS) entry which is preliminary data.</text>
</comment>
<organism evidence="2 3">
    <name type="scientific">Namhaeicola litoreus</name>
    <dbReference type="NCBI Taxonomy" id="1052145"/>
    <lineage>
        <taxon>Bacteria</taxon>
        <taxon>Pseudomonadati</taxon>
        <taxon>Bacteroidota</taxon>
        <taxon>Flavobacteriia</taxon>
        <taxon>Flavobacteriales</taxon>
        <taxon>Flavobacteriaceae</taxon>
        <taxon>Namhaeicola</taxon>
    </lineage>
</organism>
<keyword evidence="3" id="KW-1185">Reference proteome</keyword>
<evidence type="ECO:0000313" key="2">
    <source>
        <dbReference type="EMBL" id="MFD1315485.1"/>
    </source>
</evidence>
<dbReference type="InterPro" id="IPR032710">
    <property type="entry name" value="NTF2-like_dom_sf"/>
</dbReference>
<accession>A0ABW3Y250</accession>
<dbReference type="SUPFAM" id="SSF54427">
    <property type="entry name" value="NTF2-like"/>
    <property type="match status" value="1"/>
</dbReference>
<evidence type="ECO:0000313" key="3">
    <source>
        <dbReference type="Proteomes" id="UP001597201"/>
    </source>
</evidence>